<dbReference type="Proteomes" id="UP000023775">
    <property type="component" value="Unassembled WGS sequence"/>
</dbReference>
<protein>
    <submittedName>
        <fullName evidence="7">Alx protein</fullName>
    </submittedName>
</protein>
<organism evidence="7 8">
    <name type="scientific">Aeromonas diversa CDC 2478-85</name>
    <dbReference type="NCBI Taxonomy" id="1268237"/>
    <lineage>
        <taxon>Bacteria</taxon>
        <taxon>Pseudomonadati</taxon>
        <taxon>Pseudomonadota</taxon>
        <taxon>Gammaproteobacteria</taxon>
        <taxon>Aeromonadales</taxon>
        <taxon>Aeromonadaceae</taxon>
        <taxon>Aeromonas</taxon>
    </lineage>
</organism>
<dbReference type="Pfam" id="PF03741">
    <property type="entry name" value="TerC"/>
    <property type="match status" value="1"/>
</dbReference>
<name>N9VQJ1_9GAMM</name>
<proteinExistence type="inferred from homology"/>
<evidence type="ECO:0000313" key="8">
    <source>
        <dbReference type="Proteomes" id="UP000023775"/>
    </source>
</evidence>
<dbReference type="PANTHER" id="PTHR30238">
    <property type="entry name" value="MEMBRANE BOUND PREDICTED REDOX MODULATOR"/>
    <property type="match status" value="1"/>
</dbReference>
<dbReference type="PATRIC" id="fig|1268237.3.peg.488"/>
<dbReference type="GO" id="GO:0016020">
    <property type="term" value="C:membrane"/>
    <property type="evidence" value="ECO:0007669"/>
    <property type="project" value="UniProtKB-SubCell"/>
</dbReference>
<comment type="similarity">
    <text evidence="2">Belongs to the TerC family.</text>
</comment>
<feature type="transmembrane region" description="Helical" evidence="6">
    <location>
        <begin position="35"/>
        <end position="57"/>
    </location>
</feature>
<feature type="transmembrane region" description="Helical" evidence="6">
    <location>
        <begin position="261"/>
        <end position="280"/>
    </location>
</feature>
<dbReference type="InterPro" id="IPR022369">
    <property type="entry name" value="Integral_membrane_TerC_rswitch"/>
</dbReference>
<feature type="transmembrane region" description="Helical" evidence="6">
    <location>
        <begin position="108"/>
        <end position="130"/>
    </location>
</feature>
<dbReference type="InterPro" id="IPR005496">
    <property type="entry name" value="Integral_membrane_TerC"/>
</dbReference>
<gene>
    <name evidence="7" type="ORF">G114_02494</name>
</gene>
<evidence type="ECO:0000256" key="4">
    <source>
        <dbReference type="ARBA" id="ARBA00022989"/>
    </source>
</evidence>
<feature type="transmembrane region" description="Helical" evidence="6">
    <location>
        <begin position="6"/>
        <end position="23"/>
    </location>
</feature>
<keyword evidence="8" id="KW-1185">Reference proteome</keyword>
<feature type="transmembrane region" description="Helical" evidence="6">
    <location>
        <begin position="229"/>
        <end position="249"/>
    </location>
</feature>
<evidence type="ECO:0000313" key="7">
    <source>
        <dbReference type="EMBL" id="ENY73596.1"/>
    </source>
</evidence>
<accession>N9VQJ1</accession>
<evidence type="ECO:0000256" key="3">
    <source>
        <dbReference type="ARBA" id="ARBA00022692"/>
    </source>
</evidence>
<feature type="transmembrane region" description="Helical" evidence="6">
    <location>
        <begin position="199"/>
        <end position="223"/>
    </location>
</feature>
<keyword evidence="5 6" id="KW-0472">Membrane</keyword>
<dbReference type="NCBIfam" id="TIGR03718">
    <property type="entry name" value="R_switched_Alx"/>
    <property type="match status" value="1"/>
</dbReference>
<dbReference type="PANTHER" id="PTHR30238:SF0">
    <property type="entry name" value="THYLAKOID MEMBRANE PROTEIN TERC, CHLOROPLASTIC"/>
    <property type="match status" value="1"/>
</dbReference>
<feature type="transmembrane region" description="Helical" evidence="6">
    <location>
        <begin position="77"/>
        <end position="99"/>
    </location>
</feature>
<reference evidence="7 8" key="1">
    <citation type="journal article" date="2013" name="Genome Announc.">
        <title>Draft Genome Sequence of the Aeromonas diversa Type Strain.</title>
        <authorList>
            <person name="Farfan M."/>
            <person name="Spataro N."/>
            <person name="Sanglas A."/>
            <person name="Albarral V."/>
            <person name="Loren J.G."/>
            <person name="Bosch E."/>
            <person name="Fuste M.C."/>
        </authorList>
    </citation>
    <scope>NUCLEOTIDE SEQUENCE [LARGE SCALE GENOMIC DNA]</scope>
    <source>
        <strain evidence="7 8">2478-85</strain>
    </source>
</reference>
<feature type="transmembrane region" description="Helical" evidence="6">
    <location>
        <begin position="136"/>
        <end position="154"/>
    </location>
</feature>
<dbReference type="AlphaFoldDB" id="N9VQJ1"/>
<comment type="caution">
    <text evidence="7">The sequence shown here is derived from an EMBL/GenBank/DDBJ whole genome shotgun (WGS) entry which is preliminary data.</text>
</comment>
<dbReference type="EMBL" id="APVG01000003">
    <property type="protein sequence ID" value="ENY73596.1"/>
    <property type="molecule type" value="Genomic_DNA"/>
</dbReference>
<dbReference type="eggNOG" id="COG0861">
    <property type="taxonomic scope" value="Bacteria"/>
</dbReference>
<feature type="transmembrane region" description="Helical" evidence="6">
    <location>
        <begin position="286"/>
        <end position="305"/>
    </location>
</feature>
<keyword evidence="4 6" id="KW-1133">Transmembrane helix</keyword>
<dbReference type="RefSeq" id="WP_005346937.1">
    <property type="nucleotide sequence ID" value="NZ_APVG01000003.1"/>
</dbReference>
<evidence type="ECO:0000256" key="2">
    <source>
        <dbReference type="ARBA" id="ARBA00007511"/>
    </source>
</evidence>
<evidence type="ECO:0000256" key="5">
    <source>
        <dbReference type="ARBA" id="ARBA00023136"/>
    </source>
</evidence>
<evidence type="ECO:0000256" key="1">
    <source>
        <dbReference type="ARBA" id="ARBA00004141"/>
    </source>
</evidence>
<sequence>MWLWGGFFAIVLLLLWVDIRFVGGGKAHKVSLKEAGIWSLVWFAVAMLFNLAIWWWYQSNVGEAVAHQKAVEFFTGYLIEKALAVDNVFVWLMLFGYFAIPAELQRRVLLYGVLGAIVMRAGMVFAGSWLIEQFHWILYLFGAFLLLTGAKMLWAADKEPDLENNALLGWMRRRFKVTETLEGEKFFVLRDGVRYATPLLLILVLVEVSDLIFAVDSIPAIFAVTTDPFIVLTSNIFAIMGLRAMYFLLAGVAERFALLKYGLAAILMFIGVKMLLLDVFKIPTGIALGVVAAILALSMGLSLWVTRKQKTATAE</sequence>
<comment type="subcellular location">
    <subcellularLocation>
        <location evidence="1">Membrane</location>
        <topology evidence="1">Multi-pass membrane protein</topology>
    </subcellularLocation>
</comment>
<evidence type="ECO:0000256" key="6">
    <source>
        <dbReference type="SAM" id="Phobius"/>
    </source>
</evidence>
<keyword evidence="3 6" id="KW-0812">Transmembrane</keyword>